<dbReference type="Pfam" id="PF00106">
    <property type="entry name" value="adh_short"/>
    <property type="match status" value="1"/>
</dbReference>
<evidence type="ECO:0000313" key="5">
    <source>
        <dbReference type="EMBL" id="MTE16246.1"/>
    </source>
</evidence>
<dbReference type="PANTHER" id="PTHR44196">
    <property type="entry name" value="DEHYDROGENASE/REDUCTASE SDR FAMILY MEMBER 7B"/>
    <property type="match status" value="1"/>
</dbReference>
<dbReference type="PRINTS" id="PR00081">
    <property type="entry name" value="GDHRDH"/>
</dbReference>
<dbReference type="PROSITE" id="PS00061">
    <property type="entry name" value="ADH_SHORT"/>
    <property type="match status" value="1"/>
</dbReference>
<dbReference type="PANTHER" id="PTHR44196:SF1">
    <property type="entry name" value="DEHYDROGENASE_REDUCTASE SDR FAMILY MEMBER 7B"/>
    <property type="match status" value="1"/>
</dbReference>
<name>A0A6I3L722_9NOCA</name>
<evidence type="ECO:0000256" key="3">
    <source>
        <dbReference type="RuleBase" id="RU000363"/>
    </source>
</evidence>
<evidence type="ECO:0000256" key="2">
    <source>
        <dbReference type="ARBA" id="ARBA00023002"/>
    </source>
</evidence>
<organism evidence="5 6">
    <name type="scientific">Nocardia aurantiaca</name>
    <dbReference type="NCBI Taxonomy" id="2675850"/>
    <lineage>
        <taxon>Bacteria</taxon>
        <taxon>Bacillati</taxon>
        <taxon>Actinomycetota</taxon>
        <taxon>Actinomycetes</taxon>
        <taxon>Mycobacteriales</taxon>
        <taxon>Nocardiaceae</taxon>
        <taxon>Nocardia</taxon>
    </lineage>
</organism>
<dbReference type="InterPro" id="IPR002347">
    <property type="entry name" value="SDR_fam"/>
</dbReference>
<dbReference type="Proteomes" id="UP000432464">
    <property type="component" value="Unassembled WGS sequence"/>
</dbReference>
<dbReference type="InterPro" id="IPR057326">
    <property type="entry name" value="KR_dom"/>
</dbReference>
<proteinExistence type="inferred from homology"/>
<dbReference type="GO" id="GO:0016491">
    <property type="term" value="F:oxidoreductase activity"/>
    <property type="evidence" value="ECO:0007669"/>
    <property type="project" value="UniProtKB-KW"/>
</dbReference>
<dbReference type="AlphaFoldDB" id="A0A6I3L722"/>
<dbReference type="InterPro" id="IPR036291">
    <property type="entry name" value="NAD(P)-bd_dom_sf"/>
</dbReference>
<dbReference type="GO" id="GO:0016020">
    <property type="term" value="C:membrane"/>
    <property type="evidence" value="ECO:0007669"/>
    <property type="project" value="TreeGrafter"/>
</dbReference>
<evidence type="ECO:0000259" key="4">
    <source>
        <dbReference type="SMART" id="SM00822"/>
    </source>
</evidence>
<dbReference type="SMART" id="SM00822">
    <property type="entry name" value="PKS_KR"/>
    <property type="match status" value="1"/>
</dbReference>
<comment type="caution">
    <text evidence="5">The sequence shown here is derived from an EMBL/GenBank/DDBJ whole genome shotgun (WGS) entry which is preliminary data.</text>
</comment>
<reference evidence="5 6" key="1">
    <citation type="submission" date="2019-11" db="EMBL/GenBank/DDBJ databases">
        <title>Nocardia sp. nov. CT2-14 isolated from soil.</title>
        <authorList>
            <person name="Kanchanasin P."/>
            <person name="Tanasupawat S."/>
            <person name="Yuki M."/>
            <person name="Kudo T."/>
        </authorList>
    </citation>
    <scope>NUCLEOTIDE SEQUENCE [LARGE SCALE GENOMIC DNA]</scope>
    <source>
        <strain evidence="5 6">CT2-14</strain>
    </source>
</reference>
<gene>
    <name evidence="5" type="ORF">GLP40_26190</name>
</gene>
<dbReference type="SUPFAM" id="SSF51735">
    <property type="entry name" value="NAD(P)-binding Rossmann-fold domains"/>
    <property type="match status" value="1"/>
</dbReference>
<dbReference type="EMBL" id="WMBB01000013">
    <property type="protein sequence ID" value="MTE16246.1"/>
    <property type="molecule type" value="Genomic_DNA"/>
</dbReference>
<accession>A0A6I3L722</accession>
<comment type="similarity">
    <text evidence="1 3">Belongs to the short-chain dehydrogenases/reductases (SDR) family.</text>
</comment>
<keyword evidence="2" id="KW-0560">Oxidoreductase</keyword>
<evidence type="ECO:0000313" key="6">
    <source>
        <dbReference type="Proteomes" id="UP000432464"/>
    </source>
</evidence>
<evidence type="ECO:0000256" key="1">
    <source>
        <dbReference type="ARBA" id="ARBA00006484"/>
    </source>
</evidence>
<sequence length="271" mass="27842">MEHSFYAGRVAVVTGAGAGIGRELAVRLAGAGGSLGLVDVDGERLAETVEELQGRGAKVVGVVADAADVERMGEVADEVVGRLGGVDVLINNAGRLFYGGVLESGPGDFDAVMRANFGATVVTTKAFLPYVVKSPQGRIANLSSAYGLIGLAGAAPYTAAKFAVRGFTESLRSELRGQPNVAVSCVFPGGVKTGIAWSALAAAGVDADRAAERFDRHVARTDPGAAARVILRGIERGQSRVLIGPDAILAEVAARVAGGQYERLIRLVVRG</sequence>
<dbReference type="RefSeq" id="WP_154790661.1">
    <property type="nucleotide sequence ID" value="NZ_WMBB01000013.1"/>
</dbReference>
<dbReference type="Gene3D" id="3.40.50.720">
    <property type="entry name" value="NAD(P)-binding Rossmann-like Domain"/>
    <property type="match status" value="1"/>
</dbReference>
<feature type="domain" description="Ketoreductase" evidence="4">
    <location>
        <begin position="9"/>
        <end position="192"/>
    </location>
</feature>
<keyword evidence="6" id="KW-1185">Reference proteome</keyword>
<dbReference type="InterPro" id="IPR020904">
    <property type="entry name" value="Sc_DH/Rdtase_CS"/>
</dbReference>
<dbReference type="PRINTS" id="PR00080">
    <property type="entry name" value="SDRFAMILY"/>
</dbReference>
<protein>
    <submittedName>
        <fullName evidence="5">SDR family NAD(P)-dependent oxidoreductase</fullName>
    </submittedName>
</protein>